<proteinExistence type="predicted"/>
<evidence type="ECO:0000313" key="1">
    <source>
        <dbReference type="Ensembl" id="ENSNFUP00015041326.1"/>
    </source>
</evidence>
<reference evidence="1" key="1">
    <citation type="submission" date="2014-08" db="EMBL/GenBank/DDBJ databases">
        <authorList>
            <person name="Senf B."/>
            <person name="Petzold A."/>
            <person name="Downie B.R."/>
            <person name="Koch P."/>
            <person name="Platzer M."/>
        </authorList>
    </citation>
    <scope>NUCLEOTIDE SEQUENCE [LARGE SCALE GENOMIC DNA]</scope>
    <source>
        <strain evidence="1">GRZ</strain>
    </source>
</reference>
<protein>
    <submittedName>
        <fullName evidence="1">Uncharacterized protein</fullName>
    </submittedName>
</protein>
<reference evidence="1" key="3">
    <citation type="submission" date="2025-09" db="UniProtKB">
        <authorList>
            <consortium name="Ensembl"/>
        </authorList>
    </citation>
    <scope>IDENTIFICATION</scope>
</reference>
<evidence type="ECO:0000313" key="2">
    <source>
        <dbReference type="Proteomes" id="UP000694548"/>
    </source>
</evidence>
<organism evidence="1 2">
    <name type="scientific">Nothobranchius furzeri</name>
    <name type="common">Turquoise killifish</name>
    <dbReference type="NCBI Taxonomy" id="105023"/>
    <lineage>
        <taxon>Eukaryota</taxon>
        <taxon>Metazoa</taxon>
        <taxon>Chordata</taxon>
        <taxon>Craniata</taxon>
        <taxon>Vertebrata</taxon>
        <taxon>Euteleostomi</taxon>
        <taxon>Actinopterygii</taxon>
        <taxon>Neopterygii</taxon>
        <taxon>Teleostei</taxon>
        <taxon>Neoteleostei</taxon>
        <taxon>Acanthomorphata</taxon>
        <taxon>Ovalentaria</taxon>
        <taxon>Atherinomorphae</taxon>
        <taxon>Cyprinodontiformes</taxon>
        <taxon>Nothobranchiidae</taxon>
        <taxon>Nothobranchius</taxon>
    </lineage>
</organism>
<sequence>MASFAPFSRRQWASQSLRVTAKELSIVSARGKNTAIAERFARYASSCFGFSTNRLIIDQKLNCFCSLYLHRSWSNPALRCVLVGKNMI</sequence>
<accession>A0A8C6PCI6</accession>
<dbReference type="Ensembl" id="ENSNFUT00015043147.1">
    <property type="protein sequence ID" value="ENSNFUP00015041326.1"/>
    <property type="gene ID" value="ENSNFUG00015019843.1"/>
</dbReference>
<name>A0A8C6PCI6_NOTFU</name>
<reference evidence="1" key="2">
    <citation type="submission" date="2025-08" db="UniProtKB">
        <authorList>
            <consortium name="Ensembl"/>
        </authorList>
    </citation>
    <scope>IDENTIFICATION</scope>
</reference>
<dbReference type="AlphaFoldDB" id="A0A8C6PCI6"/>
<keyword evidence="2" id="KW-1185">Reference proteome</keyword>
<dbReference type="Proteomes" id="UP000694548">
    <property type="component" value="Chromosome sgr15"/>
</dbReference>